<evidence type="ECO:0000256" key="3">
    <source>
        <dbReference type="ARBA" id="ARBA00023274"/>
    </source>
</evidence>
<dbReference type="Pfam" id="PF00318">
    <property type="entry name" value="Ribosomal_S2"/>
    <property type="match status" value="1"/>
</dbReference>
<evidence type="ECO:0000256" key="5">
    <source>
        <dbReference type="ARBA" id="ARBA00035546"/>
    </source>
</evidence>
<dbReference type="EMBL" id="SDMP01000014">
    <property type="protein sequence ID" value="RYR16525.1"/>
    <property type="molecule type" value="Genomic_DNA"/>
</dbReference>
<dbReference type="CDD" id="cd01425">
    <property type="entry name" value="RPS2"/>
    <property type="match status" value="1"/>
</dbReference>
<keyword evidence="9" id="KW-1185">Reference proteome</keyword>
<sequence>MGLTHSTGHTIRDAGTKSACGLIQPHPGRVEGKLLHPGTTIRLRDLANPSAATARPGAAHSRRDEDGGYGNDSFVLRCRTRPCRDGVRRAAHLGTVDMATDVETCPPNSRTVIHAEEADVNGEEGTGVAAEWRRVEGMTGGMEMSAAEAGTANAACSATGGFGENDGAVCSFEGNGKASDEGDDGGYKGNEGETKSDSEAENRTYSKERVDHERLPDIVIIVDQQEEYTALRECITLGIPTICLIDTNCDPDLADISISANDDAIASIRLILNKLVFAICEGRSSYIRTKFVNFSI</sequence>
<keyword evidence="2 6" id="KW-0689">Ribosomal protein</keyword>
<evidence type="ECO:0000313" key="8">
    <source>
        <dbReference type="EMBL" id="RYR16525.1"/>
    </source>
</evidence>
<dbReference type="SUPFAM" id="SSF52313">
    <property type="entry name" value="Ribosomal protein S2"/>
    <property type="match status" value="1"/>
</dbReference>
<dbReference type="PANTHER" id="PTHR12534">
    <property type="entry name" value="30S RIBOSOMAL PROTEIN S2 PROKARYOTIC AND ORGANELLAR"/>
    <property type="match status" value="1"/>
</dbReference>
<dbReference type="PRINTS" id="PR00395">
    <property type="entry name" value="RIBOSOMALS2"/>
</dbReference>
<dbReference type="Proteomes" id="UP000289738">
    <property type="component" value="Chromosome B04"/>
</dbReference>
<dbReference type="PROSITE" id="PS00963">
    <property type="entry name" value="RIBOSOMAL_S2_2"/>
    <property type="match status" value="1"/>
</dbReference>
<proteinExistence type="inferred from homology"/>
<dbReference type="InterPro" id="IPR018130">
    <property type="entry name" value="Ribosomal_uS2_CS"/>
</dbReference>
<evidence type="ECO:0000256" key="4">
    <source>
        <dbReference type="ARBA" id="ARBA00035155"/>
    </source>
</evidence>
<comment type="similarity">
    <text evidence="1 6">Belongs to the universal ribosomal protein uS2 family.</text>
</comment>
<keyword evidence="3 6" id="KW-0687">Ribonucleoprotein</keyword>
<dbReference type="InterPro" id="IPR005706">
    <property type="entry name" value="Ribosomal_uS2_bac/mit/plastid"/>
</dbReference>
<evidence type="ECO:0000256" key="2">
    <source>
        <dbReference type="ARBA" id="ARBA00022980"/>
    </source>
</evidence>
<feature type="region of interest" description="Disordered" evidence="7">
    <location>
        <begin position="174"/>
        <end position="206"/>
    </location>
</feature>
<dbReference type="Gene3D" id="3.40.50.10490">
    <property type="entry name" value="Glucose-6-phosphate isomerase like protein, domain 1"/>
    <property type="match status" value="1"/>
</dbReference>
<feature type="compositionally biased region" description="Basic and acidic residues" evidence="7">
    <location>
        <begin position="190"/>
        <end position="206"/>
    </location>
</feature>
<dbReference type="PANTHER" id="PTHR12534:SF0">
    <property type="entry name" value="SMALL RIBOSOMAL SUBUNIT PROTEIN US2M"/>
    <property type="match status" value="1"/>
</dbReference>
<dbReference type="STRING" id="3818.A0A444ZQU5"/>
<protein>
    <recommendedName>
        <fullName evidence="4">Small ribosomal subunit protein uS2c</fullName>
    </recommendedName>
    <alternativeName>
        <fullName evidence="5">30S ribosomal protein S2, chloroplastic</fullName>
    </alternativeName>
</protein>
<name>A0A444ZQU5_ARAHY</name>
<evidence type="ECO:0000256" key="6">
    <source>
        <dbReference type="RuleBase" id="RU003631"/>
    </source>
</evidence>
<evidence type="ECO:0000256" key="7">
    <source>
        <dbReference type="SAM" id="MobiDB-lite"/>
    </source>
</evidence>
<accession>A0A444ZQU5</accession>
<dbReference type="GO" id="GO:0005763">
    <property type="term" value="C:mitochondrial small ribosomal subunit"/>
    <property type="evidence" value="ECO:0007669"/>
    <property type="project" value="TreeGrafter"/>
</dbReference>
<feature type="region of interest" description="Disordered" evidence="7">
    <location>
        <begin position="46"/>
        <end position="70"/>
    </location>
</feature>
<dbReference type="GO" id="GO:0003735">
    <property type="term" value="F:structural constituent of ribosome"/>
    <property type="evidence" value="ECO:0007669"/>
    <property type="project" value="InterPro"/>
</dbReference>
<dbReference type="HAMAP" id="MF_00291_B">
    <property type="entry name" value="Ribosomal_uS2_B"/>
    <property type="match status" value="1"/>
</dbReference>
<feature type="region of interest" description="Disordered" evidence="7">
    <location>
        <begin position="1"/>
        <end position="20"/>
    </location>
</feature>
<gene>
    <name evidence="8" type="ORF">Ahy_B04g073559</name>
</gene>
<evidence type="ECO:0000256" key="1">
    <source>
        <dbReference type="ARBA" id="ARBA00006242"/>
    </source>
</evidence>
<dbReference type="InterPro" id="IPR023591">
    <property type="entry name" value="Ribosomal_uS2_flav_dom_sf"/>
</dbReference>
<comment type="caution">
    <text evidence="8">The sequence shown here is derived from an EMBL/GenBank/DDBJ whole genome shotgun (WGS) entry which is preliminary data.</text>
</comment>
<dbReference type="InterPro" id="IPR001865">
    <property type="entry name" value="Ribosomal_uS2"/>
</dbReference>
<reference evidence="8 9" key="1">
    <citation type="submission" date="2019-01" db="EMBL/GenBank/DDBJ databases">
        <title>Sequencing of cultivated peanut Arachis hypogaea provides insights into genome evolution and oil improvement.</title>
        <authorList>
            <person name="Chen X."/>
        </authorList>
    </citation>
    <scope>NUCLEOTIDE SEQUENCE [LARGE SCALE GENOMIC DNA]</scope>
    <source>
        <strain evidence="9">cv. Fuhuasheng</strain>
        <tissue evidence="8">Leaves</tissue>
    </source>
</reference>
<dbReference type="FunFam" id="3.40.50.10490:FF:000101">
    <property type="match status" value="1"/>
</dbReference>
<evidence type="ECO:0000313" key="9">
    <source>
        <dbReference type="Proteomes" id="UP000289738"/>
    </source>
</evidence>
<dbReference type="AlphaFoldDB" id="A0A444ZQU5"/>
<organism evidence="8 9">
    <name type="scientific">Arachis hypogaea</name>
    <name type="common">Peanut</name>
    <dbReference type="NCBI Taxonomy" id="3818"/>
    <lineage>
        <taxon>Eukaryota</taxon>
        <taxon>Viridiplantae</taxon>
        <taxon>Streptophyta</taxon>
        <taxon>Embryophyta</taxon>
        <taxon>Tracheophyta</taxon>
        <taxon>Spermatophyta</taxon>
        <taxon>Magnoliopsida</taxon>
        <taxon>eudicotyledons</taxon>
        <taxon>Gunneridae</taxon>
        <taxon>Pentapetalae</taxon>
        <taxon>rosids</taxon>
        <taxon>fabids</taxon>
        <taxon>Fabales</taxon>
        <taxon>Fabaceae</taxon>
        <taxon>Papilionoideae</taxon>
        <taxon>50 kb inversion clade</taxon>
        <taxon>dalbergioids sensu lato</taxon>
        <taxon>Dalbergieae</taxon>
        <taxon>Pterocarpus clade</taxon>
        <taxon>Arachis</taxon>
    </lineage>
</organism>
<dbReference type="GO" id="GO:0006412">
    <property type="term" value="P:translation"/>
    <property type="evidence" value="ECO:0007669"/>
    <property type="project" value="InterPro"/>
</dbReference>